<accession>A0A139BWE4</accession>
<gene>
    <name evidence="5" type="ORF">AWT59_0610</name>
</gene>
<dbReference type="GO" id="GO:0005886">
    <property type="term" value="C:plasma membrane"/>
    <property type="evidence" value="ECO:0007669"/>
    <property type="project" value="UniProtKB-SubCell"/>
</dbReference>
<dbReference type="NCBIfam" id="TIGR01845">
    <property type="entry name" value="outer_NodT"/>
    <property type="match status" value="1"/>
</dbReference>
<comment type="caution">
    <text evidence="5">The sequence shown here is derived from an EMBL/GenBank/DDBJ whole genome shotgun (WGS) entry which is preliminary data.</text>
</comment>
<dbReference type="InterPro" id="IPR010131">
    <property type="entry name" value="MdtP/NodT-like"/>
</dbReference>
<keyword evidence="2" id="KW-0732">Signal</keyword>
<keyword evidence="3" id="KW-0175">Coiled coil</keyword>
<feature type="region of interest" description="Disordered" evidence="4">
    <location>
        <begin position="89"/>
        <end position="128"/>
    </location>
</feature>
<evidence type="ECO:0000256" key="3">
    <source>
        <dbReference type="SAM" id="Coils"/>
    </source>
</evidence>
<reference evidence="5 6" key="1">
    <citation type="submission" date="2016-02" db="EMBL/GenBank/DDBJ databases">
        <authorList>
            <person name="Wen L."/>
            <person name="He K."/>
            <person name="Yang H."/>
        </authorList>
    </citation>
    <scope>NUCLEOTIDE SEQUENCE [LARGE SCALE GENOMIC DNA]</scope>
    <source>
        <strain evidence="5">ShG14-8</strain>
    </source>
</reference>
<evidence type="ECO:0000313" key="5">
    <source>
        <dbReference type="EMBL" id="KXS33307.1"/>
    </source>
</evidence>
<dbReference type="InterPro" id="IPR003423">
    <property type="entry name" value="OMP_efflux"/>
</dbReference>
<evidence type="ECO:0000313" key="6">
    <source>
        <dbReference type="Proteomes" id="UP000070578"/>
    </source>
</evidence>
<keyword evidence="2" id="KW-1134">Transmembrane beta strand</keyword>
<feature type="signal peptide" evidence="2">
    <location>
        <begin position="1"/>
        <end position="22"/>
    </location>
</feature>
<dbReference type="Gene3D" id="2.20.200.10">
    <property type="entry name" value="Outer membrane efflux proteins (OEP)"/>
    <property type="match status" value="1"/>
</dbReference>
<sequence>MNDLTKKLMPIILAAMLGGCSAMPNYEHPTAPDSSSRPDSVKLKPTNGLELDDWQYYFPAPRLQMLIEAALENNRDLDKATARIARARAQYGNQDAGRLPKSNADVSRNDSRPAASVPDDNESSLQQNNPEANLLSYESDFWGRVESLGTSARASYLDTEPARRAFRLSLVSDVAKTYLSLLEMRELNRLADAQVKACAELQDLIMRRHEAGISSDKDLLQAQEASQAAVANSANLKQSQIAEESFLNVLTGQSMVLTGDLPEGRSLADQGINSGLFGGLYSDVLLRRPDVLAAEQKLQAEGVDIGAARATFVPRITLTGNTGNASSSLTSLFDPGNGAWNFQPAIGIPLFGAGRDSDNPAPANSRQMMAIAQYEKTIQQALREVEDLLLARKKLGGQLAVQQANTESQKQLLDMVKLRYKVGVVSHVEVLEAQRQVLDAEQSEIQARLAWLTTATQLYKALGGDGNDSAENATQKIAD</sequence>
<comment type="similarity">
    <text evidence="1 2">Belongs to the outer membrane factor (OMF) (TC 1.B.17) family.</text>
</comment>
<dbReference type="Gene3D" id="1.20.1600.10">
    <property type="entry name" value="Outer membrane efflux proteins (OEP)"/>
    <property type="match status" value="1"/>
</dbReference>
<organism evidence="5 6">
    <name type="scientific">Candidatus Gallionella acididurans</name>
    <dbReference type="NCBI Taxonomy" id="1796491"/>
    <lineage>
        <taxon>Bacteria</taxon>
        <taxon>Pseudomonadati</taxon>
        <taxon>Pseudomonadota</taxon>
        <taxon>Betaproteobacteria</taxon>
        <taxon>Nitrosomonadales</taxon>
        <taxon>Gallionellaceae</taxon>
        <taxon>Gallionella</taxon>
    </lineage>
</organism>
<keyword evidence="2" id="KW-0812">Transmembrane</keyword>
<keyword evidence="2" id="KW-0472">Membrane</keyword>
<name>A0A139BWE4_9PROT</name>
<evidence type="ECO:0000256" key="2">
    <source>
        <dbReference type="RuleBase" id="RU362097"/>
    </source>
</evidence>
<keyword evidence="2 5" id="KW-0449">Lipoprotein</keyword>
<proteinExistence type="inferred from homology"/>
<dbReference type="SUPFAM" id="SSF56954">
    <property type="entry name" value="Outer membrane efflux proteins (OEP)"/>
    <property type="match status" value="1"/>
</dbReference>
<keyword evidence="2" id="KW-0564">Palmitate</keyword>
<dbReference type="PANTHER" id="PTHR30203">
    <property type="entry name" value="OUTER MEMBRANE CATION EFFLUX PROTEIN"/>
    <property type="match status" value="1"/>
</dbReference>
<evidence type="ECO:0000256" key="1">
    <source>
        <dbReference type="ARBA" id="ARBA00007613"/>
    </source>
</evidence>
<dbReference type="PROSITE" id="PS51257">
    <property type="entry name" value="PROKAR_LIPOPROTEIN"/>
    <property type="match status" value="1"/>
</dbReference>
<dbReference type="PANTHER" id="PTHR30203:SF33">
    <property type="entry name" value="BLR4455 PROTEIN"/>
    <property type="match status" value="1"/>
</dbReference>
<dbReference type="AlphaFoldDB" id="A0A139BWE4"/>
<feature type="chain" id="PRO_5007356834" evidence="2">
    <location>
        <begin position="23"/>
        <end position="479"/>
    </location>
</feature>
<dbReference type="EMBL" id="LSLI01000008">
    <property type="protein sequence ID" value="KXS33307.1"/>
    <property type="molecule type" value="Genomic_DNA"/>
</dbReference>
<feature type="coiled-coil region" evidence="3">
    <location>
        <begin position="364"/>
        <end position="391"/>
    </location>
</feature>
<evidence type="ECO:0000256" key="4">
    <source>
        <dbReference type="SAM" id="MobiDB-lite"/>
    </source>
</evidence>
<reference evidence="5 6" key="2">
    <citation type="submission" date="2016-03" db="EMBL/GenBank/DDBJ databases">
        <title>New uncultured bacterium of the family Gallionellaceae from acid mine drainage: description and reconstruction of genome based on metagenomic analysis of microbial community.</title>
        <authorList>
            <person name="Kadnikov V."/>
            <person name="Ivasenko D."/>
            <person name="Beletsky A."/>
            <person name="Mardanov A."/>
            <person name="Danilova E."/>
            <person name="Pimenov N."/>
            <person name="Karnachuk O."/>
            <person name="Ravin N."/>
        </authorList>
    </citation>
    <scope>NUCLEOTIDE SEQUENCE [LARGE SCALE GENOMIC DNA]</scope>
    <source>
        <strain evidence="5">ShG14-8</strain>
    </source>
</reference>
<comment type="subcellular location">
    <subcellularLocation>
        <location evidence="2">Cell membrane</location>
        <topology evidence="2">Lipid-anchor</topology>
    </subcellularLocation>
</comment>
<protein>
    <submittedName>
        <fullName evidence="5">RND efflux system, outer membrane lipoprotein, NodT family</fullName>
    </submittedName>
</protein>
<dbReference type="Proteomes" id="UP000070578">
    <property type="component" value="Unassembled WGS sequence"/>
</dbReference>
<dbReference type="Pfam" id="PF02321">
    <property type="entry name" value="OEP"/>
    <property type="match status" value="2"/>
</dbReference>
<dbReference type="GO" id="GO:0015562">
    <property type="term" value="F:efflux transmembrane transporter activity"/>
    <property type="evidence" value="ECO:0007669"/>
    <property type="project" value="InterPro"/>
</dbReference>